<evidence type="ECO:0000313" key="2">
    <source>
        <dbReference type="EMBL" id="VDN28885.1"/>
    </source>
</evidence>
<dbReference type="Proteomes" id="UP000271098">
    <property type="component" value="Unassembled WGS sequence"/>
</dbReference>
<organism evidence="4">
    <name type="scientific">Gongylonema pulchrum</name>
    <dbReference type="NCBI Taxonomy" id="637853"/>
    <lineage>
        <taxon>Eukaryota</taxon>
        <taxon>Metazoa</taxon>
        <taxon>Ecdysozoa</taxon>
        <taxon>Nematoda</taxon>
        <taxon>Chromadorea</taxon>
        <taxon>Rhabditida</taxon>
        <taxon>Spirurina</taxon>
        <taxon>Spiruromorpha</taxon>
        <taxon>Spiruroidea</taxon>
        <taxon>Gongylonematidae</taxon>
        <taxon>Gongylonema</taxon>
    </lineage>
</organism>
<gene>
    <name evidence="2" type="ORF">GPUH_LOCUS16962</name>
</gene>
<proteinExistence type="predicted"/>
<keyword evidence="1" id="KW-1133">Transmembrane helix</keyword>
<keyword evidence="1" id="KW-0472">Membrane</keyword>
<dbReference type="EMBL" id="UYRT01084474">
    <property type="protein sequence ID" value="VDN28885.1"/>
    <property type="molecule type" value="Genomic_DNA"/>
</dbReference>
<feature type="transmembrane region" description="Helical" evidence="1">
    <location>
        <begin position="34"/>
        <end position="54"/>
    </location>
</feature>
<dbReference type="AlphaFoldDB" id="A0A183E7M2"/>
<evidence type="ECO:0000313" key="3">
    <source>
        <dbReference type="Proteomes" id="UP000271098"/>
    </source>
</evidence>
<sequence length="83" mass="9378">MANERIFVQMAAHMLVQPVRMSERSRAPRKSTNVCRFLHLSIGSVIVIIIADGFSARTCLYTVADSSSDKIVFLLRLLFFSLM</sequence>
<dbReference type="WBParaSite" id="GPUH_0001698501-mRNA-1">
    <property type="protein sequence ID" value="GPUH_0001698501-mRNA-1"/>
    <property type="gene ID" value="GPUH_0001698501"/>
</dbReference>
<accession>A0A183E7M2</accession>
<keyword evidence="1" id="KW-0812">Transmembrane</keyword>
<name>A0A183E7M2_9BILA</name>
<reference evidence="2 3" key="2">
    <citation type="submission" date="2018-11" db="EMBL/GenBank/DDBJ databases">
        <authorList>
            <consortium name="Pathogen Informatics"/>
        </authorList>
    </citation>
    <scope>NUCLEOTIDE SEQUENCE [LARGE SCALE GENOMIC DNA]</scope>
</reference>
<keyword evidence="3" id="KW-1185">Reference proteome</keyword>
<reference evidence="4" key="1">
    <citation type="submission" date="2016-06" db="UniProtKB">
        <authorList>
            <consortium name="WormBaseParasite"/>
        </authorList>
    </citation>
    <scope>IDENTIFICATION</scope>
</reference>
<protein>
    <submittedName>
        <fullName evidence="4">Ovule protein</fullName>
    </submittedName>
</protein>
<evidence type="ECO:0000313" key="4">
    <source>
        <dbReference type="WBParaSite" id="GPUH_0001698501-mRNA-1"/>
    </source>
</evidence>
<evidence type="ECO:0000256" key="1">
    <source>
        <dbReference type="SAM" id="Phobius"/>
    </source>
</evidence>